<organism evidence="10">
    <name type="scientific">Amphimedon queenslandica</name>
    <name type="common">Sponge</name>
    <dbReference type="NCBI Taxonomy" id="400682"/>
    <lineage>
        <taxon>Eukaryota</taxon>
        <taxon>Metazoa</taxon>
        <taxon>Porifera</taxon>
        <taxon>Demospongiae</taxon>
        <taxon>Heteroscleromorpha</taxon>
        <taxon>Haplosclerida</taxon>
        <taxon>Niphatidae</taxon>
        <taxon>Amphimedon</taxon>
    </lineage>
</organism>
<evidence type="ECO:0000256" key="2">
    <source>
        <dbReference type="ARBA" id="ARBA00007647"/>
    </source>
</evidence>
<proteinExistence type="inferred from homology"/>
<dbReference type="GO" id="GO:0005737">
    <property type="term" value="C:cytoplasm"/>
    <property type="evidence" value="ECO:0007669"/>
    <property type="project" value="TreeGrafter"/>
</dbReference>
<feature type="region of interest" description="Disordered" evidence="9">
    <location>
        <begin position="71"/>
        <end position="92"/>
    </location>
</feature>
<keyword evidence="6 8" id="KW-1133">Transmembrane helix</keyword>
<evidence type="ECO:0000256" key="1">
    <source>
        <dbReference type="ARBA" id="ARBA00004167"/>
    </source>
</evidence>
<dbReference type="KEGG" id="aqu:105314059"/>
<dbReference type="InParanoid" id="A0A1X7U1M3"/>
<evidence type="ECO:0000256" key="7">
    <source>
        <dbReference type="ARBA" id="ARBA00023136"/>
    </source>
</evidence>
<accession>A0A1X7U1M3</accession>
<protein>
    <recommendedName>
        <fullName evidence="8">Glycosyltransferase family 92 protein</fullName>
        <ecNumber evidence="8">2.4.1.-</ecNumber>
    </recommendedName>
</protein>
<evidence type="ECO:0000256" key="9">
    <source>
        <dbReference type="SAM" id="MobiDB-lite"/>
    </source>
</evidence>
<dbReference type="AlphaFoldDB" id="A0A1X7U1M3"/>
<dbReference type="GO" id="GO:0016757">
    <property type="term" value="F:glycosyltransferase activity"/>
    <property type="evidence" value="ECO:0007669"/>
    <property type="project" value="UniProtKB-UniRule"/>
</dbReference>
<comment type="similarity">
    <text evidence="2 8">Belongs to the glycosyltransferase 92 family.</text>
</comment>
<reference evidence="10" key="2">
    <citation type="submission" date="2017-05" db="UniProtKB">
        <authorList>
            <consortium name="EnsemblMetazoa"/>
        </authorList>
    </citation>
    <scope>IDENTIFICATION</scope>
</reference>
<evidence type="ECO:0000256" key="5">
    <source>
        <dbReference type="ARBA" id="ARBA00022692"/>
    </source>
</evidence>
<dbReference type="EnsemblMetazoa" id="XM_011407985.1">
    <property type="protein sequence ID" value="XP_011406287.1"/>
    <property type="gene ID" value="LOC105314059"/>
</dbReference>
<keyword evidence="3 8" id="KW-0328">Glycosyltransferase</keyword>
<evidence type="ECO:0000256" key="6">
    <source>
        <dbReference type="ARBA" id="ARBA00022989"/>
    </source>
</evidence>
<keyword evidence="11" id="KW-1185">Reference proteome</keyword>
<sequence length="515" mass="59609">MALFRKNSLLLYMIFILFFGSIILLYSSLYSKNIESVDYPKDIRSSLTQQTTKGPTMANCSCPTCPPSLSTPHSIEEEGAATHPPTVRKETENHPIVPTNLSTNVMHGKTLYKENPLVWAKVGDATFFSAYYEDRKERYGPSIVLLGYQSRQTEGGTFYCLFHYKEGDGERTLSCQSQKSVYIEMDACNYQKEVHKKKPYKYKHVFHVCHLPGGDTRVPTAVSLSSAHTCEPSSTPVPVYVYRPLVKANIGVCLETPVFGKSLEDMVNFIEMQRIFGAQTITIYLLDVSTEIEEQLKRAYARDESLTLEVLHWSKGFKEKDPLHYYGEILAIHDCYYRNLHRVNYLAMLDLDEVIVSRRHSDWHQMLQELDKDYVDSFIFINSVYLRTPDNELPKVKTTELESYLCPGHSLPPYFLHYGKSKCRFHYYERSKFIVKPLTILDTDIHGPCTRLMETTHLFVPDDMAVSQHYRDKPTIECKPNRKTKKYEVSYDDWLLRYGKEFLLGTKRKLCPNVN</sequence>
<evidence type="ECO:0000256" key="8">
    <source>
        <dbReference type="RuleBase" id="RU366017"/>
    </source>
</evidence>
<evidence type="ECO:0000313" key="10">
    <source>
        <dbReference type="EnsemblMetazoa" id="Aqu2.1.21417_001"/>
    </source>
</evidence>
<evidence type="ECO:0000256" key="3">
    <source>
        <dbReference type="ARBA" id="ARBA00022676"/>
    </source>
</evidence>
<dbReference type="InterPro" id="IPR008166">
    <property type="entry name" value="Glyco_transf_92"/>
</dbReference>
<name>A0A1X7U1M3_AMPQE</name>
<dbReference type="Pfam" id="PF01697">
    <property type="entry name" value="Glyco_transf_92"/>
    <property type="match status" value="1"/>
</dbReference>
<dbReference type="PANTHER" id="PTHR21461:SF69">
    <property type="entry name" value="GLYCOSYLTRANSFERASE FAMILY 92 PROTEIN"/>
    <property type="match status" value="1"/>
</dbReference>
<feature type="transmembrane region" description="Helical" evidence="8">
    <location>
        <begin position="9"/>
        <end position="29"/>
    </location>
</feature>
<dbReference type="OrthoDB" id="2526284at2759"/>
<reference evidence="11" key="1">
    <citation type="journal article" date="2010" name="Nature">
        <title>The Amphimedon queenslandica genome and the evolution of animal complexity.</title>
        <authorList>
            <person name="Srivastava M."/>
            <person name="Simakov O."/>
            <person name="Chapman J."/>
            <person name="Fahey B."/>
            <person name="Gauthier M.E."/>
            <person name="Mitros T."/>
            <person name="Richards G.S."/>
            <person name="Conaco C."/>
            <person name="Dacre M."/>
            <person name="Hellsten U."/>
            <person name="Larroux C."/>
            <person name="Putnam N.H."/>
            <person name="Stanke M."/>
            <person name="Adamska M."/>
            <person name="Darling A."/>
            <person name="Degnan S.M."/>
            <person name="Oakley T.H."/>
            <person name="Plachetzki D.C."/>
            <person name="Zhai Y."/>
            <person name="Adamski M."/>
            <person name="Calcino A."/>
            <person name="Cummins S.F."/>
            <person name="Goodstein D.M."/>
            <person name="Harris C."/>
            <person name="Jackson D.J."/>
            <person name="Leys S.P."/>
            <person name="Shu S."/>
            <person name="Woodcroft B.J."/>
            <person name="Vervoort M."/>
            <person name="Kosik K.S."/>
            <person name="Manning G."/>
            <person name="Degnan B.M."/>
            <person name="Rokhsar D.S."/>
        </authorList>
    </citation>
    <scope>NUCLEOTIDE SEQUENCE [LARGE SCALE GENOMIC DNA]</scope>
</reference>
<keyword evidence="4 8" id="KW-0808">Transferase</keyword>
<evidence type="ECO:0000256" key="4">
    <source>
        <dbReference type="ARBA" id="ARBA00022679"/>
    </source>
</evidence>
<dbReference type="PANTHER" id="PTHR21461">
    <property type="entry name" value="GLYCOSYLTRANSFERASE FAMILY 92 PROTEIN"/>
    <property type="match status" value="1"/>
</dbReference>
<dbReference type="Proteomes" id="UP000007879">
    <property type="component" value="Unassembled WGS sequence"/>
</dbReference>
<comment type="subcellular location">
    <subcellularLocation>
        <location evidence="1">Membrane</location>
        <topology evidence="1">Single-pass membrane protein</topology>
    </subcellularLocation>
</comment>
<dbReference type="GO" id="GO:0016020">
    <property type="term" value="C:membrane"/>
    <property type="evidence" value="ECO:0007669"/>
    <property type="project" value="UniProtKB-SubCell"/>
</dbReference>
<keyword evidence="7 8" id="KW-0472">Membrane</keyword>
<evidence type="ECO:0000313" key="11">
    <source>
        <dbReference type="Proteomes" id="UP000007879"/>
    </source>
</evidence>
<dbReference type="EnsemblMetazoa" id="Aqu2.1.21417_001">
    <property type="protein sequence ID" value="Aqu2.1.21417_001"/>
    <property type="gene ID" value="Aqu2.1.21417"/>
</dbReference>
<keyword evidence="5 8" id="KW-0812">Transmembrane</keyword>
<dbReference type="EC" id="2.4.1.-" evidence="8"/>
<gene>
    <name evidence="10" type="primary">105314059</name>
</gene>